<proteinExistence type="predicted"/>
<name>A0ABR4C860_9HELO</name>
<dbReference type="Proteomes" id="UP001595075">
    <property type="component" value="Unassembled WGS sequence"/>
</dbReference>
<accession>A0ABR4C860</accession>
<sequence>MVKLLSAVLALATAASASVINARAPAVCNADNCLRALRNTQFPTRGSTDCAAYLRTTVTPATVTVTATATSSVFSTSIIGVTLTSSVEETATDTVLQTNIQTATVTLAPQPFKRADTNTVPAYASACSGQVRYSSACSCLGGSVVTVTAAAPTSTVTTTQTSYTTEDLTSTIDTTIITSTQKVSITSTSDVTTTVTATPTQTAFVMQVYGMSGANANLNGQYMQTTVLFDFKGLVLTPDINAAQKLIKGQGASVGQVLDAAGSGDALFAMVENVWSWIGLGKKSVYGAKPTPLVCTYAADNAMSCGEVGFPDFSVFGWYTGYMTIDKIATNVGPANVLKFKAVPLV</sequence>
<feature type="signal peptide" evidence="1">
    <location>
        <begin position="1"/>
        <end position="17"/>
    </location>
</feature>
<dbReference type="EMBL" id="JAZHXI010000011">
    <property type="protein sequence ID" value="KAL2066108.1"/>
    <property type="molecule type" value="Genomic_DNA"/>
</dbReference>
<protein>
    <submittedName>
        <fullName evidence="2">Uncharacterized protein</fullName>
    </submittedName>
</protein>
<feature type="chain" id="PRO_5047483513" evidence="1">
    <location>
        <begin position="18"/>
        <end position="346"/>
    </location>
</feature>
<evidence type="ECO:0000313" key="3">
    <source>
        <dbReference type="Proteomes" id="UP001595075"/>
    </source>
</evidence>
<comment type="caution">
    <text evidence="2">The sequence shown here is derived from an EMBL/GenBank/DDBJ whole genome shotgun (WGS) entry which is preliminary data.</text>
</comment>
<evidence type="ECO:0000256" key="1">
    <source>
        <dbReference type="SAM" id="SignalP"/>
    </source>
</evidence>
<evidence type="ECO:0000313" key="2">
    <source>
        <dbReference type="EMBL" id="KAL2066108.1"/>
    </source>
</evidence>
<keyword evidence="1" id="KW-0732">Signal</keyword>
<reference evidence="2 3" key="1">
    <citation type="journal article" date="2024" name="Commun. Biol.">
        <title>Comparative genomic analysis of thermophilic fungi reveals convergent evolutionary adaptations and gene losses.</title>
        <authorList>
            <person name="Steindorff A.S."/>
            <person name="Aguilar-Pontes M.V."/>
            <person name="Robinson A.J."/>
            <person name="Andreopoulos B."/>
            <person name="LaButti K."/>
            <person name="Kuo A."/>
            <person name="Mondo S."/>
            <person name="Riley R."/>
            <person name="Otillar R."/>
            <person name="Haridas S."/>
            <person name="Lipzen A."/>
            <person name="Grimwood J."/>
            <person name="Schmutz J."/>
            <person name="Clum A."/>
            <person name="Reid I.D."/>
            <person name="Moisan M.C."/>
            <person name="Butler G."/>
            <person name="Nguyen T.T.M."/>
            <person name="Dewar K."/>
            <person name="Conant G."/>
            <person name="Drula E."/>
            <person name="Henrissat B."/>
            <person name="Hansel C."/>
            <person name="Singer S."/>
            <person name="Hutchinson M.I."/>
            <person name="de Vries R.P."/>
            <person name="Natvig D.O."/>
            <person name="Powell A.J."/>
            <person name="Tsang A."/>
            <person name="Grigoriev I.V."/>
        </authorList>
    </citation>
    <scope>NUCLEOTIDE SEQUENCE [LARGE SCALE GENOMIC DNA]</scope>
    <source>
        <strain evidence="2 3">CBS 494.80</strain>
    </source>
</reference>
<gene>
    <name evidence="2" type="ORF">VTL71DRAFT_2179</name>
</gene>
<organism evidence="2 3">
    <name type="scientific">Oculimacula yallundae</name>
    <dbReference type="NCBI Taxonomy" id="86028"/>
    <lineage>
        <taxon>Eukaryota</taxon>
        <taxon>Fungi</taxon>
        <taxon>Dikarya</taxon>
        <taxon>Ascomycota</taxon>
        <taxon>Pezizomycotina</taxon>
        <taxon>Leotiomycetes</taxon>
        <taxon>Helotiales</taxon>
        <taxon>Ploettnerulaceae</taxon>
        <taxon>Oculimacula</taxon>
    </lineage>
</organism>
<keyword evidence="3" id="KW-1185">Reference proteome</keyword>